<dbReference type="Proteomes" id="UP000054107">
    <property type="component" value="Unassembled WGS sequence"/>
</dbReference>
<dbReference type="InterPro" id="IPR057512">
    <property type="entry name" value="RTG2_C"/>
</dbReference>
<name>A0A0B7MYL7_9FUNG</name>
<dbReference type="InterPro" id="IPR003695">
    <property type="entry name" value="Ppx_GppA_N"/>
</dbReference>
<dbReference type="SUPFAM" id="SSF53067">
    <property type="entry name" value="Actin-like ATPase domain"/>
    <property type="match status" value="2"/>
</dbReference>
<dbReference type="PANTHER" id="PTHR30005">
    <property type="entry name" value="EXOPOLYPHOSPHATASE"/>
    <property type="match status" value="1"/>
</dbReference>
<sequence length="609" mass="67139">MTVLDSTVKAPFGVVDMGSNGIRFGIVTALARHLPVAYEERAPISLLEAQGDEHYIPADTIDQVITSFLRFKTICSHENVDPDNVKVIATEATRIASNSDEFLSKIKDATGWTVNILSKEQEATISSMGIVGSFYRVDGLTMDLGGGSVELSFVTSKDSCSPLSQELDRPKKRLRTSASPVSLPYGAAVMRKRLSACSNDKEKANLYQEIVQQVAQAKVTTNIPSHLGDHDGYTLYMSGGGFRALGFLNMALTKSKDGKVKKGAYPIPIISGYNITGKQLAGLVDKYKDRDPEELVHELKVFRISKRRTRMLPATCFLVSAIMKVIKIKEIYFSEGGARQGICYHLLPYSEQIKDPLLEGVKSYVSPLPHALSSNEFDTVVHALNSAIPPLYLSPDHPLQLHRLVPAAVHLANLTTHYPKETRAFVAFHMPLASGPLANIPGLLHAERAILALILAYRQGGDVPDPVFAAIETMIGKNGVSVCKYVGRLMEIMFLISPRHPGWGIEESGIKFRLVRLDSDDEDSTSPLSSPITPLTRQYYTMSKLEIVMPEKLSPMLDAPAVISVIESMDKKIQPKKFDMDEEIQDVPNKLFTVTIVHQKSSIRMKNKS</sequence>
<dbReference type="Pfam" id="PF02541">
    <property type="entry name" value="Ppx-GppA"/>
    <property type="match status" value="1"/>
</dbReference>
<dbReference type="OrthoDB" id="2014654at2759"/>
<gene>
    <name evidence="3" type="primary">PARPA_01681.1 scaffold 1359</name>
</gene>
<feature type="domain" description="Ppx/GppA phosphatase N-terminal" evidence="1">
    <location>
        <begin position="31"/>
        <end position="349"/>
    </location>
</feature>
<dbReference type="GO" id="GO:0006357">
    <property type="term" value="P:regulation of transcription by RNA polymerase II"/>
    <property type="evidence" value="ECO:0007669"/>
    <property type="project" value="TreeGrafter"/>
</dbReference>
<dbReference type="STRING" id="35722.A0A0B7MYL7"/>
<dbReference type="Gene3D" id="3.30.420.40">
    <property type="match status" value="1"/>
</dbReference>
<feature type="domain" description="RTG2 C-terminal" evidence="2">
    <location>
        <begin position="376"/>
        <end position="507"/>
    </location>
</feature>
<dbReference type="EMBL" id="LN719426">
    <property type="protein sequence ID" value="CEP08370.1"/>
    <property type="molecule type" value="Genomic_DNA"/>
</dbReference>
<evidence type="ECO:0000313" key="4">
    <source>
        <dbReference type="Proteomes" id="UP000054107"/>
    </source>
</evidence>
<dbReference type="FunFam" id="3.30.420.40:FF:000191">
    <property type="entry name" value="Retrograde regulation protein 2"/>
    <property type="match status" value="1"/>
</dbReference>
<dbReference type="InterPro" id="IPR043129">
    <property type="entry name" value="ATPase_NBD"/>
</dbReference>
<dbReference type="Gene3D" id="1.10.3210.10">
    <property type="entry name" value="Hypothetical protein af1432"/>
    <property type="match status" value="1"/>
</dbReference>
<accession>A0A0B7MYL7</accession>
<dbReference type="Gene3D" id="3.30.420.150">
    <property type="entry name" value="Exopolyphosphatase. Domain 2"/>
    <property type="match status" value="1"/>
</dbReference>
<evidence type="ECO:0000313" key="3">
    <source>
        <dbReference type="EMBL" id="CEP08370.1"/>
    </source>
</evidence>
<dbReference type="AlphaFoldDB" id="A0A0B7MYL7"/>
<dbReference type="InterPro" id="IPR050273">
    <property type="entry name" value="GppA/Ppx_hydrolase"/>
</dbReference>
<dbReference type="PANTHER" id="PTHR30005:SF0">
    <property type="entry name" value="RETROGRADE REGULATION PROTEIN 2"/>
    <property type="match status" value="1"/>
</dbReference>
<proteinExistence type="predicted"/>
<organism evidence="3 4">
    <name type="scientific">Parasitella parasitica</name>
    <dbReference type="NCBI Taxonomy" id="35722"/>
    <lineage>
        <taxon>Eukaryota</taxon>
        <taxon>Fungi</taxon>
        <taxon>Fungi incertae sedis</taxon>
        <taxon>Mucoromycota</taxon>
        <taxon>Mucoromycotina</taxon>
        <taxon>Mucoromycetes</taxon>
        <taxon>Mucorales</taxon>
        <taxon>Mucorineae</taxon>
        <taxon>Mucoraceae</taxon>
        <taxon>Parasitella</taxon>
    </lineage>
</organism>
<keyword evidence="4" id="KW-1185">Reference proteome</keyword>
<reference evidence="3 4" key="1">
    <citation type="submission" date="2014-09" db="EMBL/GenBank/DDBJ databases">
        <authorList>
            <person name="Ellenberger Sabrina"/>
        </authorList>
    </citation>
    <scope>NUCLEOTIDE SEQUENCE [LARGE SCALE GENOMIC DNA]</scope>
    <source>
        <strain evidence="3 4">CBS 412.66</strain>
    </source>
</reference>
<evidence type="ECO:0000259" key="2">
    <source>
        <dbReference type="Pfam" id="PF23566"/>
    </source>
</evidence>
<evidence type="ECO:0000259" key="1">
    <source>
        <dbReference type="Pfam" id="PF02541"/>
    </source>
</evidence>
<dbReference type="Pfam" id="PF23566">
    <property type="entry name" value="RTG2_C"/>
    <property type="match status" value="1"/>
</dbReference>
<protein>
    <submittedName>
        <fullName evidence="3">Uncharacterized protein</fullName>
    </submittedName>
</protein>